<dbReference type="Gramene" id="A04p06480.2_BraZ1">
    <property type="protein sequence ID" value="A04p06480.2_BraZ1.CDS.1"/>
    <property type="gene ID" value="A04g06480.2_BraZ1"/>
</dbReference>
<dbReference type="EMBL" id="LS974625">
    <property type="protein sequence ID" value="CAG7865954.1"/>
    <property type="molecule type" value="Genomic_DNA"/>
</dbReference>
<dbReference type="Gramene" id="A04p17310.2_BraZ1">
    <property type="protein sequence ID" value="A04p17310.2_BraZ1.CDS.1"/>
    <property type="gene ID" value="A04g17310.2_BraZ1"/>
</dbReference>
<evidence type="ECO:0000313" key="12">
    <source>
        <dbReference type="Proteomes" id="UP000694005"/>
    </source>
</evidence>
<dbReference type="Gramene" id="A05p17420.2_BraZ1">
    <property type="protein sequence ID" value="A05p17420.2_BraZ1.CDS.1"/>
    <property type="gene ID" value="A05g17420.2_BraZ1"/>
</dbReference>
<protein>
    <submittedName>
        <fullName evidence="2 3">Uncharacterized protein</fullName>
    </submittedName>
</protein>
<accession>A0A8D9GBK5</accession>
<dbReference type="Proteomes" id="UP000694005">
    <property type="component" value="Chromosome A07"/>
</dbReference>
<dbReference type="AlphaFoldDB" id="A0A8D9GBK5"/>
<evidence type="ECO:0000313" key="8">
    <source>
        <dbReference type="EMBL" id="CAG7898005.1"/>
    </source>
</evidence>
<dbReference type="Proteomes" id="UP000694005">
    <property type="component" value="Chromosome A05"/>
</dbReference>
<dbReference type="EMBL" id="LS974623">
    <property type="protein sequence ID" value="CAG7900928.1"/>
    <property type="molecule type" value="Genomic_DNA"/>
</dbReference>
<dbReference type="Gramene" id="A02p25490.2_BraZ1">
    <property type="protein sequence ID" value="A02p25490.2_BraZ1.CDS.1"/>
    <property type="gene ID" value="A02g25490.2_BraZ1"/>
</dbReference>
<dbReference type="EMBL" id="LS974621">
    <property type="protein sequence ID" value="CAG7876978.1"/>
    <property type="molecule type" value="Genomic_DNA"/>
</dbReference>
<dbReference type="Gramene" id="A05p34990.2_BraZ1">
    <property type="protein sequence ID" value="A05p34990.2_BraZ1.CDS.1"/>
    <property type="gene ID" value="A05g34990.2_BraZ1"/>
</dbReference>
<dbReference type="Gramene" id="A07p05720.2_BraZ1">
    <property type="protein sequence ID" value="A07p05720.2_BraZ1.CDS.1"/>
    <property type="gene ID" value="A07g05720.2_BraZ1"/>
</dbReference>
<dbReference type="EMBL" id="LS974617">
    <property type="protein sequence ID" value="CAG7889562.1"/>
    <property type="molecule type" value="Genomic_DNA"/>
</dbReference>
<gene>
    <name evidence="6" type="ORF">BRAPAZ1V2_A01P36380.2</name>
    <name evidence="7" type="ORF">BRAPAZ1V2_A02P25490.2</name>
    <name evidence="10" type="ORF">BRAPAZ1V2_A04P06480.2</name>
    <name evidence="11" type="ORF">BRAPAZ1V2_A04P17310.2</name>
    <name evidence="4" type="ORF">BRAPAZ1V2_A05P17420.2</name>
    <name evidence="5" type="ORF">BRAPAZ1V2_A05P34990.2</name>
    <name evidence="3" type="ORF">BRAPAZ1V2_A06P06850.2</name>
    <name evidence="9" type="ORF">BRAPAZ1V2_A07P05720.2</name>
    <name evidence="8" type="ORF">BRAPAZ1V2_A08P16710.2</name>
    <name evidence="2" type="ORF">BRAPAZ1V2_A09P64210.2</name>
</gene>
<name>A0A8D9GBK5_BRACM</name>
<dbReference type="Proteomes" id="UP000694005">
    <property type="component" value="Chromosome A09"/>
</dbReference>
<feature type="non-terminal residue" evidence="4">
    <location>
        <position position="1"/>
    </location>
</feature>
<dbReference type="EMBL" id="LS974622">
    <property type="protein sequence ID" value="CAG7868445.1"/>
    <property type="molecule type" value="Genomic_DNA"/>
</dbReference>
<dbReference type="EMBL" id="LS974624">
    <property type="protein sequence ID" value="CAG7898005.1"/>
    <property type="molecule type" value="Genomic_DNA"/>
</dbReference>
<feature type="region of interest" description="Disordered" evidence="1">
    <location>
        <begin position="1"/>
        <end position="23"/>
    </location>
</feature>
<dbReference type="Proteomes" id="UP000694005">
    <property type="component" value="Chromosome A06"/>
</dbReference>
<evidence type="ECO:0000313" key="4">
    <source>
        <dbReference type="EMBL" id="CAG7875221.1"/>
    </source>
</evidence>
<dbReference type="EMBL" id="LS974618">
    <property type="protein sequence ID" value="CAG7893597.1"/>
    <property type="molecule type" value="Genomic_DNA"/>
</dbReference>
<dbReference type="Proteomes" id="UP000694005">
    <property type="component" value="Chromosome A02"/>
</dbReference>
<evidence type="ECO:0000256" key="1">
    <source>
        <dbReference type="SAM" id="MobiDB-lite"/>
    </source>
</evidence>
<sequence length="99" mass="11797">KKKHFISFDRESSPAPLGNLHPHRHCRLRLGNRRLRLGNHLLRLGNRRLRLGNHLLRLGNRSLRLGNHLLRLANRLLRLANHLLRLSNHQRHTLYSQNR</sequence>
<dbReference type="Gramene" id="A09p64210.2_BraZ1">
    <property type="protein sequence ID" value="A09p64210.2_BraZ1.CDS.1"/>
    <property type="gene ID" value="A09g64210.2_BraZ1"/>
</dbReference>
<proteinExistence type="predicted"/>
<dbReference type="Gramene" id="A06p06850.2_BraZ1">
    <property type="protein sequence ID" value="A06p06850.2_BraZ1.CDS.1"/>
    <property type="gene ID" value="A06g06850.2_BraZ1"/>
</dbReference>
<reference evidence="4 12" key="1">
    <citation type="submission" date="2021-07" db="EMBL/GenBank/DDBJ databases">
        <authorList>
            <consortium name="Genoscope - CEA"/>
            <person name="William W."/>
        </authorList>
    </citation>
    <scope>NUCLEOTIDE SEQUENCE [LARGE SCALE GENOMIC DNA]</scope>
</reference>
<evidence type="ECO:0000313" key="3">
    <source>
        <dbReference type="EMBL" id="CAG7868445.1"/>
    </source>
</evidence>
<dbReference type="Proteomes" id="UP000694005">
    <property type="component" value="Chromosome A01"/>
</dbReference>
<evidence type="ECO:0000313" key="9">
    <source>
        <dbReference type="EMBL" id="CAG7900928.1"/>
    </source>
</evidence>
<evidence type="ECO:0000313" key="11">
    <source>
        <dbReference type="EMBL" id="CAG7906830.1"/>
    </source>
</evidence>
<feature type="compositionally biased region" description="Basic and acidic residues" evidence="1">
    <location>
        <begin position="1"/>
        <end position="12"/>
    </location>
</feature>
<organism evidence="4 12">
    <name type="scientific">Brassica campestris</name>
    <name type="common">Field mustard</name>
    <dbReference type="NCBI Taxonomy" id="3711"/>
    <lineage>
        <taxon>Eukaryota</taxon>
        <taxon>Viridiplantae</taxon>
        <taxon>Streptophyta</taxon>
        <taxon>Embryophyta</taxon>
        <taxon>Tracheophyta</taxon>
        <taxon>Spermatophyta</taxon>
        <taxon>Magnoliopsida</taxon>
        <taxon>eudicotyledons</taxon>
        <taxon>Gunneridae</taxon>
        <taxon>Pentapetalae</taxon>
        <taxon>rosids</taxon>
        <taxon>malvids</taxon>
        <taxon>Brassicales</taxon>
        <taxon>Brassicaceae</taxon>
        <taxon>Brassiceae</taxon>
        <taxon>Brassica</taxon>
    </lineage>
</organism>
<dbReference type="Gramene" id="A01p36380.2_BraZ1">
    <property type="protein sequence ID" value="A01p36380.2_BraZ1.CDS.1"/>
    <property type="gene ID" value="A01g36380.2_BraZ1"/>
</dbReference>
<evidence type="ECO:0000313" key="7">
    <source>
        <dbReference type="EMBL" id="CAG7893597.1"/>
    </source>
</evidence>
<evidence type="ECO:0000313" key="6">
    <source>
        <dbReference type="EMBL" id="CAG7889562.1"/>
    </source>
</evidence>
<dbReference type="EMBL" id="LS974621">
    <property type="protein sequence ID" value="CAG7875221.1"/>
    <property type="molecule type" value="Genomic_DNA"/>
</dbReference>
<evidence type="ECO:0000313" key="5">
    <source>
        <dbReference type="EMBL" id="CAG7876978.1"/>
    </source>
</evidence>
<evidence type="ECO:0000313" key="2">
    <source>
        <dbReference type="EMBL" id="CAG7865954.1"/>
    </source>
</evidence>
<dbReference type="EMBL" id="LS974620">
    <property type="protein sequence ID" value="CAG7906830.1"/>
    <property type="molecule type" value="Genomic_DNA"/>
</dbReference>
<evidence type="ECO:0000313" key="10">
    <source>
        <dbReference type="EMBL" id="CAG7905747.1"/>
    </source>
</evidence>
<dbReference type="EMBL" id="LS974620">
    <property type="protein sequence ID" value="CAG7905747.1"/>
    <property type="molecule type" value="Genomic_DNA"/>
</dbReference>
<dbReference type="Gramene" id="A08p16710.2_BraZ1">
    <property type="protein sequence ID" value="A08p16710.2_BraZ1.CDS.1"/>
    <property type="gene ID" value="A08g16710.2_BraZ1"/>
</dbReference>
<dbReference type="Proteomes" id="UP000694005">
    <property type="component" value="Chromosome A04"/>
</dbReference>
<dbReference type="Proteomes" id="UP000694005">
    <property type="component" value="Chromosome A08"/>
</dbReference>